<gene>
    <name evidence="4" type="ORF">GCM10009681_32910</name>
</gene>
<dbReference type="GO" id="GO:0032259">
    <property type="term" value="P:methylation"/>
    <property type="evidence" value="ECO:0007669"/>
    <property type="project" value="UniProtKB-KW"/>
</dbReference>
<keyword evidence="1 4" id="KW-0489">Methyltransferase</keyword>
<proteinExistence type="predicted"/>
<evidence type="ECO:0000256" key="1">
    <source>
        <dbReference type="ARBA" id="ARBA00022603"/>
    </source>
</evidence>
<evidence type="ECO:0000256" key="2">
    <source>
        <dbReference type="ARBA" id="ARBA00022679"/>
    </source>
</evidence>
<dbReference type="NCBIfam" id="NF040568">
    <property type="entry name" value="SCO2525_fam"/>
    <property type="match status" value="1"/>
</dbReference>
<dbReference type="Gene3D" id="3.40.50.150">
    <property type="entry name" value="Vaccinia Virus protein VP39"/>
    <property type="match status" value="1"/>
</dbReference>
<evidence type="ECO:0000313" key="5">
    <source>
        <dbReference type="Proteomes" id="UP001500655"/>
    </source>
</evidence>
<dbReference type="Proteomes" id="UP001500655">
    <property type="component" value="Unassembled WGS sequence"/>
</dbReference>
<keyword evidence="5" id="KW-1185">Reference proteome</keyword>
<dbReference type="GO" id="GO:0008168">
    <property type="term" value="F:methyltransferase activity"/>
    <property type="evidence" value="ECO:0007669"/>
    <property type="project" value="UniProtKB-KW"/>
</dbReference>
<organism evidence="4 5">
    <name type="scientific">Luedemannella helvata</name>
    <dbReference type="NCBI Taxonomy" id="349315"/>
    <lineage>
        <taxon>Bacteria</taxon>
        <taxon>Bacillati</taxon>
        <taxon>Actinomycetota</taxon>
        <taxon>Actinomycetes</taxon>
        <taxon>Micromonosporales</taxon>
        <taxon>Micromonosporaceae</taxon>
        <taxon>Luedemannella</taxon>
    </lineage>
</organism>
<dbReference type="InterPro" id="IPR000940">
    <property type="entry name" value="NNMT_TEMT_trans"/>
</dbReference>
<protein>
    <submittedName>
        <fullName evidence="4">SCO2525 family SAM-dependent methyltransferase</fullName>
    </submittedName>
</protein>
<sequence>MSDLSAVGPITGVNRSVTAVLHNGHSATDLVPSGSVIRPGCNGDYRWDEFNTYSYLDDNYYALRDDDRQIISLVRDFFAAAADCAPRGPDGMRTGIDIGTGPNLYPAMTMLPFCDSVVLGEWSLANLEWLHKETEGYGRNWDPFWAELARSERYREVADPRRRLRQVAQVERASVFDLPVAQYDMGTMFFVAESCTGDPVEFHSAVGRFARSLRPGAPFAAAFMTGSAGYEVGDQHFPAVKVNANAIRRSLRRFVSRGWLPYAAKLRVCPITTNMPLRDGYDGMVLAVGQIRS</sequence>
<keyword evidence="3" id="KW-0949">S-adenosyl-L-methionine</keyword>
<reference evidence="4 5" key="1">
    <citation type="journal article" date="2019" name="Int. J. Syst. Evol. Microbiol.">
        <title>The Global Catalogue of Microorganisms (GCM) 10K type strain sequencing project: providing services to taxonomists for standard genome sequencing and annotation.</title>
        <authorList>
            <consortium name="The Broad Institute Genomics Platform"/>
            <consortium name="The Broad Institute Genome Sequencing Center for Infectious Disease"/>
            <person name="Wu L."/>
            <person name="Ma J."/>
        </authorList>
    </citation>
    <scope>NUCLEOTIDE SEQUENCE [LARGE SCALE GENOMIC DNA]</scope>
    <source>
        <strain evidence="4 5">JCM 13249</strain>
    </source>
</reference>
<evidence type="ECO:0000256" key="3">
    <source>
        <dbReference type="ARBA" id="ARBA00022691"/>
    </source>
</evidence>
<name>A0ABN2KL06_9ACTN</name>
<accession>A0ABN2KL06</accession>
<keyword evidence="2" id="KW-0808">Transferase</keyword>
<evidence type="ECO:0000313" key="4">
    <source>
        <dbReference type="EMBL" id="GAA1759085.1"/>
    </source>
</evidence>
<dbReference type="SUPFAM" id="SSF53335">
    <property type="entry name" value="S-adenosyl-L-methionine-dependent methyltransferases"/>
    <property type="match status" value="1"/>
</dbReference>
<dbReference type="PANTHER" id="PTHR10867">
    <property type="entry name" value="NNMT/PNMT/TEMT FAMILY MEMBER"/>
    <property type="match status" value="1"/>
</dbReference>
<dbReference type="PROSITE" id="PS51681">
    <property type="entry name" value="SAM_MT_NNMT_PNMT_TEMT"/>
    <property type="match status" value="1"/>
</dbReference>
<dbReference type="PANTHER" id="PTHR10867:SF17">
    <property type="entry name" value="NICOTINAMIDE N-METHYLTRANSFERASE"/>
    <property type="match status" value="1"/>
</dbReference>
<dbReference type="InterPro" id="IPR029063">
    <property type="entry name" value="SAM-dependent_MTases_sf"/>
</dbReference>
<comment type="caution">
    <text evidence="4">The sequence shown here is derived from an EMBL/GenBank/DDBJ whole genome shotgun (WGS) entry which is preliminary data.</text>
</comment>
<dbReference type="EMBL" id="BAAALS010000015">
    <property type="protein sequence ID" value="GAA1759085.1"/>
    <property type="molecule type" value="Genomic_DNA"/>
</dbReference>
<dbReference type="Pfam" id="PF01234">
    <property type="entry name" value="NNMT_PNMT_TEMT"/>
    <property type="match status" value="1"/>
</dbReference>